<sequence length="444" mass="46697">MGSMVSRLWSLAPAMAVYGVGVVVRGMEVIGKFLLYVLAAHRFGVFEAGLFFLCLTWMGLASTIARMGLERALTRHLAAAAAVKDFSSVRSDLLKGMLLTTCGGVVAALLTYAFAEPVSIHLFGEPALVAPMQTAALAIVPWTLSVVIGGILAGFQQGVLAQLIQNSLWPALTVLGLVAHAANTIEDLLVFLAAAMLAAAALGVVPILRFLARHPASTTDTTTSPALPEGVYAMPALWRTALPLSVVEIVQVSLSSLPMLALGMFTDASTVGAFSVAHRISMMMWVVILAIGTISAPRFAASHRRGDMAELRRVNANTRLCITLLGVPMIAVMMLFPSHLLSILGNGFEIAATALVIMAAGQLVNCLLPCQDILLAMTGYGVQLRTLNLLQFFTCIVLGAILLPAFGLVGCAIVTAICIAQGAIGATAIVWRVMPEALRPPRAA</sequence>
<evidence type="ECO:0000256" key="1">
    <source>
        <dbReference type="ARBA" id="ARBA00004651"/>
    </source>
</evidence>
<gene>
    <name evidence="7" type="ORF">FHS82_002856</name>
</gene>
<dbReference type="Pfam" id="PF01943">
    <property type="entry name" value="Polysacc_synt"/>
    <property type="match status" value="1"/>
</dbReference>
<feature type="transmembrane region" description="Helical" evidence="6">
    <location>
        <begin position="350"/>
        <end position="368"/>
    </location>
</feature>
<evidence type="ECO:0000313" key="8">
    <source>
        <dbReference type="Proteomes" id="UP001429580"/>
    </source>
</evidence>
<dbReference type="InterPro" id="IPR050833">
    <property type="entry name" value="Poly_Biosynth_Transport"/>
</dbReference>
<organism evidence="7 8">
    <name type="scientific">Pseudochelatococcus lubricantis</name>
    <dbReference type="NCBI Taxonomy" id="1538102"/>
    <lineage>
        <taxon>Bacteria</taxon>
        <taxon>Pseudomonadati</taxon>
        <taxon>Pseudomonadota</taxon>
        <taxon>Alphaproteobacteria</taxon>
        <taxon>Hyphomicrobiales</taxon>
        <taxon>Chelatococcaceae</taxon>
        <taxon>Pseudochelatococcus</taxon>
    </lineage>
</organism>
<proteinExistence type="predicted"/>
<feature type="transmembrane region" description="Helical" evidence="6">
    <location>
        <begin position="389"/>
        <end position="406"/>
    </location>
</feature>
<feature type="transmembrane region" description="Helical" evidence="6">
    <location>
        <begin position="135"/>
        <end position="155"/>
    </location>
</feature>
<accession>A0ABX0V7B2</accession>
<keyword evidence="5 6" id="KW-0472">Membrane</keyword>
<dbReference type="PANTHER" id="PTHR30250:SF11">
    <property type="entry name" value="O-ANTIGEN TRANSPORTER-RELATED"/>
    <property type="match status" value="1"/>
</dbReference>
<dbReference type="RefSeq" id="WP_208394257.1">
    <property type="nucleotide sequence ID" value="NZ_JAASQI010000007.1"/>
</dbReference>
<evidence type="ECO:0000313" key="7">
    <source>
        <dbReference type="EMBL" id="NIJ59001.1"/>
    </source>
</evidence>
<feature type="transmembrane region" description="Helical" evidence="6">
    <location>
        <begin position="241"/>
        <end position="262"/>
    </location>
</feature>
<name>A0ABX0V7B2_9HYPH</name>
<comment type="subcellular location">
    <subcellularLocation>
        <location evidence="1">Cell membrane</location>
        <topology evidence="1">Multi-pass membrane protein</topology>
    </subcellularLocation>
</comment>
<reference evidence="7 8" key="1">
    <citation type="submission" date="2020-03" db="EMBL/GenBank/DDBJ databases">
        <title>Genomic Encyclopedia of Type Strains, Phase IV (KMG-IV): sequencing the most valuable type-strain genomes for metagenomic binning, comparative biology and taxonomic classification.</title>
        <authorList>
            <person name="Goeker M."/>
        </authorList>
    </citation>
    <scope>NUCLEOTIDE SEQUENCE [LARGE SCALE GENOMIC DNA]</scope>
    <source>
        <strain evidence="7 8">DSM 103870</strain>
    </source>
</reference>
<keyword evidence="2" id="KW-1003">Cell membrane</keyword>
<dbReference type="PANTHER" id="PTHR30250">
    <property type="entry name" value="PST FAMILY PREDICTED COLANIC ACID TRANSPORTER"/>
    <property type="match status" value="1"/>
</dbReference>
<feature type="transmembrane region" description="Helical" evidence="6">
    <location>
        <begin position="167"/>
        <end position="182"/>
    </location>
</feature>
<feature type="transmembrane region" description="Helical" evidence="6">
    <location>
        <begin position="188"/>
        <end position="208"/>
    </location>
</feature>
<comment type="caution">
    <text evidence="7">The sequence shown here is derived from an EMBL/GenBank/DDBJ whole genome shotgun (WGS) entry which is preliminary data.</text>
</comment>
<feature type="transmembrane region" description="Helical" evidence="6">
    <location>
        <begin position="43"/>
        <end position="65"/>
    </location>
</feature>
<feature type="transmembrane region" description="Helical" evidence="6">
    <location>
        <begin position="322"/>
        <end position="344"/>
    </location>
</feature>
<keyword evidence="8" id="KW-1185">Reference proteome</keyword>
<dbReference type="EMBL" id="JAASQI010000007">
    <property type="protein sequence ID" value="NIJ59001.1"/>
    <property type="molecule type" value="Genomic_DNA"/>
</dbReference>
<feature type="transmembrane region" description="Helical" evidence="6">
    <location>
        <begin position="412"/>
        <end position="434"/>
    </location>
</feature>
<evidence type="ECO:0000256" key="3">
    <source>
        <dbReference type="ARBA" id="ARBA00022692"/>
    </source>
</evidence>
<evidence type="ECO:0000256" key="4">
    <source>
        <dbReference type="ARBA" id="ARBA00022989"/>
    </source>
</evidence>
<feature type="transmembrane region" description="Helical" evidence="6">
    <location>
        <begin position="96"/>
        <end position="115"/>
    </location>
</feature>
<evidence type="ECO:0000256" key="6">
    <source>
        <dbReference type="SAM" id="Phobius"/>
    </source>
</evidence>
<keyword evidence="4 6" id="KW-1133">Transmembrane helix</keyword>
<evidence type="ECO:0000256" key="2">
    <source>
        <dbReference type="ARBA" id="ARBA00022475"/>
    </source>
</evidence>
<feature type="transmembrane region" description="Helical" evidence="6">
    <location>
        <begin position="282"/>
        <end position="301"/>
    </location>
</feature>
<dbReference type="Proteomes" id="UP001429580">
    <property type="component" value="Unassembled WGS sequence"/>
</dbReference>
<protein>
    <submittedName>
        <fullName evidence="7">O-antigen/teichoic acid export membrane protein</fullName>
    </submittedName>
</protein>
<keyword evidence="3 6" id="KW-0812">Transmembrane</keyword>
<evidence type="ECO:0000256" key="5">
    <source>
        <dbReference type="ARBA" id="ARBA00023136"/>
    </source>
</evidence>
<dbReference type="InterPro" id="IPR002797">
    <property type="entry name" value="Polysacc_synth"/>
</dbReference>